<dbReference type="EMBL" id="SPUK01000004">
    <property type="protein sequence ID" value="TQV98048.1"/>
    <property type="molecule type" value="Genomic_DNA"/>
</dbReference>
<keyword evidence="3" id="KW-1185">Reference proteome</keyword>
<organism evidence="2 3">
    <name type="scientific">Cordyceps javanica</name>
    <dbReference type="NCBI Taxonomy" id="43265"/>
    <lineage>
        <taxon>Eukaryota</taxon>
        <taxon>Fungi</taxon>
        <taxon>Dikarya</taxon>
        <taxon>Ascomycota</taxon>
        <taxon>Pezizomycotina</taxon>
        <taxon>Sordariomycetes</taxon>
        <taxon>Hypocreomycetidae</taxon>
        <taxon>Hypocreales</taxon>
        <taxon>Cordycipitaceae</taxon>
        <taxon>Cordyceps</taxon>
    </lineage>
</organism>
<accession>A0A545V8J6</accession>
<sequence length="167" mass="18512">MMNMVRGQSWFAGTADCQLQSRPVRLLPRITSGGEYAALPSPRLLWAALASQALLLSIDDEETWDAITPLGIYIPAFEHKLDQPVWNEHDADRETKPDMGLPTGKKLYTLAIMEESQRRRRHGKSSTAYPPPQNASRMDTGSQYYCSSIHLGQGTGSDGTEFLSGDL</sequence>
<evidence type="ECO:0000256" key="1">
    <source>
        <dbReference type="SAM" id="MobiDB-lite"/>
    </source>
</evidence>
<reference evidence="2 3" key="1">
    <citation type="journal article" date="2019" name="Appl. Microbiol. Biotechnol.">
        <title>Genome sequence of Isaria javanica and comparative genome analysis insights into family S53 peptidase evolution in fungal entomopathogens.</title>
        <authorList>
            <person name="Lin R."/>
            <person name="Zhang X."/>
            <person name="Xin B."/>
            <person name="Zou M."/>
            <person name="Gao Y."/>
            <person name="Qin F."/>
            <person name="Hu Q."/>
            <person name="Xie B."/>
            <person name="Cheng X."/>
        </authorList>
    </citation>
    <scope>NUCLEOTIDE SEQUENCE [LARGE SCALE GENOMIC DNA]</scope>
    <source>
        <strain evidence="2 3">IJ1G</strain>
    </source>
</reference>
<name>A0A545V8J6_9HYPO</name>
<evidence type="ECO:0000313" key="3">
    <source>
        <dbReference type="Proteomes" id="UP000315783"/>
    </source>
</evidence>
<protein>
    <submittedName>
        <fullName evidence="2">Uncharacterized protein</fullName>
    </submittedName>
</protein>
<dbReference type="AlphaFoldDB" id="A0A545V8J6"/>
<comment type="caution">
    <text evidence="2">The sequence shown here is derived from an EMBL/GenBank/DDBJ whole genome shotgun (WGS) entry which is preliminary data.</text>
</comment>
<dbReference type="Proteomes" id="UP000315783">
    <property type="component" value="Unassembled WGS sequence"/>
</dbReference>
<feature type="region of interest" description="Disordered" evidence="1">
    <location>
        <begin position="116"/>
        <end position="140"/>
    </location>
</feature>
<gene>
    <name evidence="2" type="ORF">IF1G_03791</name>
</gene>
<evidence type="ECO:0000313" key="2">
    <source>
        <dbReference type="EMBL" id="TQV98048.1"/>
    </source>
</evidence>
<proteinExistence type="predicted"/>